<dbReference type="InterPro" id="IPR005011">
    <property type="entry name" value="SNU66/SART1"/>
</dbReference>
<feature type="compositionally biased region" description="Pro residues" evidence="5">
    <location>
        <begin position="266"/>
        <end position="276"/>
    </location>
</feature>
<comment type="similarity">
    <text evidence="2">Belongs to the SNU66/SART1 family.</text>
</comment>
<gene>
    <name evidence="7" type="ORF">IFM89_001364</name>
</gene>
<organism evidence="7 8">
    <name type="scientific">Coptis chinensis</name>
    <dbReference type="NCBI Taxonomy" id="261450"/>
    <lineage>
        <taxon>Eukaryota</taxon>
        <taxon>Viridiplantae</taxon>
        <taxon>Streptophyta</taxon>
        <taxon>Embryophyta</taxon>
        <taxon>Tracheophyta</taxon>
        <taxon>Spermatophyta</taxon>
        <taxon>Magnoliopsida</taxon>
        <taxon>Ranunculales</taxon>
        <taxon>Ranunculaceae</taxon>
        <taxon>Coptidoideae</taxon>
        <taxon>Coptis</taxon>
    </lineage>
</organism>
<dbReference type="GO" id="GO:0000481">
    <property type="term" value="P:maturation of 5S rRNA"/>
    <property type="evidence" value="ECO:0007669"/>
    <property type="project" value="TreeGrafter"/>
</dbReference>
<comment type="caution">
    <text evidence="7">The sequence shown here is derived from an EMBL/GenBank/DDBJ whole genome shotgun (WGS) entry which is preliminary data.</text>
</comment>
<dbReference type="GO" id="GO:0046540">
    <property type="term" value="C:U4/U6 x U5 tri-snRNP complex"/>
    <property type="evidence" value="ECO:0007669"/>
    <property type="project" value="TreeGrafter"/>
</dbReference>
<feature type="region of interest" description="Disordered" evidence="5">
    <location>
        <begin position="21"/>
        <end position="85"/>
    </location>
</feature>
<evidence type="ECO:0000256" key="3">
    <source>
        <dbReference type="ARBA" id="ARBA00023242"/>
    </source>
</evidence>
<evidence type="ECO:0000256" key="5">
    <source>
        <dbReference type="SAM" id="MobiDB-lite"/>
    </source>
</evidence>
<dbReference type="Proteomes" id="UP000631114">
    <property type="component" value="Unassembled WGS sequence"/>
</dbReference>
<feature type="compositionally biased region" description="Basic and acidic residues" evidence="5">
    <location>
        <begin position="23"/>
        <end position="34"/>
    </location>
</feature>
<evidence type="ECO:0000313" key="8">
    <source>
        <dbReference type="Proteomes" id="UP000631114"/>
    </source>
</evidence>
<dbReference type="OrthoDB" id="5583at2759"/>
<dbReference type="GO" id="GO:0008270">
    <property type="term" value="F:zinc ion binding"/>
    <property type="evidence" value="ECO:0007669"/>
    <property type="project" value="UniProtKB-KW"/>
</dbReference>
<keyword evidence="4" id="KW-0863">Zinc-finger</keyword>
<dbReference type="PANTHER" id="PTHR14152:SF5">
    <property type="entry name" value="U4_U6.U5 TRI-SNRNP-ASSOCIATED PROTEIN 1"/>
    <property type="match status" value="1"/>
</dbReference>
<keyword evidence="3" id="KW-0539">Nucleus</keyword>
<feature type="region of interest" description="Disordered" evidence="5">
    <location>
        <begin position="257"/>
        <end position="278"/>
    </location>
</feature>
<dbReference type="GO" id="GO:0003676">
    <property type="term" value="F:nucleic acid binding"/>
    <property type="evidence" value="ECO:0007669"/>
    <property type="project" value="InterPro"/>
</dbReference>
<comment type="subcellular location">
    <subcellularLocation>
        <location evidence="1">Nucleus</location>
    </subcellularLocation>
</comment>
<evidence type="ECO:0000256" key="1">
    <source>
        <dbReference type="ARBA" id="ARBA00004123"/>
    </source>
</evidence>
<dbReference type="InterPro" id="IPR001878">
    <property type="entry name" value="Znf_CCHC"/>
</dbReference>
<dbReference type="AlphaFoldDB" id="A0A835HJT6"/>
<dbReference type="EMBL" id="JADFTS010000006">
    <property type="protein sequence ID" value="KAF9599622.1"/>
    <property type="molecule type" value="Genomic_DNA"/>
</dbReference>
<evidence type="ECO:0000313" key="7">
    <source>
        <dbReference type="EMBL" id="KAF9599622.1"/>
    </source>
</evidence>
<reference evidence="7 8" key="1">
    <citation type="submission" date="2020-10" db="EMBL/GenBank/DDBJ databases">
        <title>The Coptis chinensis genome and diversification of protoberbering-type alkaloids.</title>
        <authorList>
            <person name="Wang B."/>
            <person name="Shu S."/>
            <person name="Song C."/>
            <person name="Liu Y."/>
        </authorList>
    </citation>
    <scope>NUCLEOTIDE SEQUENCE [LARGE SCALE GENOMIC DNA]</scope>
    <source>
        <strain evidence="7">HL-2020</strain>
        <tissue evidence="7">Leaf</tissue>
    </source>
</reference>
<evidence type="ECO:0000256" key="4">
    <source>
        <dbReference type="PROSITE-ProRule" id="PRU00047"/>
    </source>
</evidence>
<evidence type="ECO:0000256" key="2">
    <source>
        <dbReference type="ARBA" id="ARBA00006076"/>
    </source>
</evidence>
<dbReference type="PANTHER" id="PTHR14152">
    <property type="entry name" value="SQUAMOUS CELL CARCINOMA ANTIGEN RECOGNISED BY CYTOTOXIC T LYMPHOCYTES"/>
    <property type="match status" value="1"/>
</dbReference>
<keyword evidence="4" id="KW-0479">Metal-binding</keyword>
<name>A0A835HJT6_9MAGN</name>
<dbReference type="GO" id="GO:0045292">
    <property type="term" value="P:mRNA cis splicing, via spliceosome"/>
    <property type="evidence" value="ECO:0007669"/>
    <property type="project" value="TreeGrafter"/>
</dbReference>
<proteinExistence type="inferred from homology"/>
<feature type="compositionally biased region" description="Basic and acidic residues" evidence="5">
    <location>
        <begin position="72"/>
        <end position="85"/>
    </location>
</feature>
<dbReference type="SMART" id="SM00343">
    <property type="entry name" value="ZnF_C2HC"/>
    <property type="match status" value="1"/>
</dbReference>
<dbReference type="PROSITE" id="PS50158">
    <property type="entry name" value="ZF_CCHC"/>
    <property type="match status" value="1"/>
</dbReference>
<feature type="domain" description="CCHC-type" evidence="6">
    <location>
        <begin position="396"/>
        <end position="412"/>
    </location>
</feature>
<evidence type="ECO:0000259" key="6">
    <source>
        <dbReference type="PROSITE" id="PS50158"/>
    </source>
</evidence>
<protein>
    <recommendedName>
        <fullName evidence="6">CCHC-type domain-containing protein</fullName>
    </recommendedName>
</protein>
<sequence>MWIIEVKNKSFECPKRRISVSTEKGKEHCKDSKKSQKVSRKKECTSSGMYKDYGGEIESEKEPYGPKRYKARDREREEEKHRVRAKEKFEEVSNALRQELPSTTVEGDENLVFGDDDKEFYKSLDKASELALKKQDYGATFDPQKFALLGLAIRDQSAGSQNPPFESKLVITEIEEFVWAIKLNKETHKREGKGDVMYMAEDKVLTSSDQETKDTLGCYREVIDISKGKNPVGEEEETVPDEMIEIFREVVVGKGLSGKEPHRDNLPPPIIVNRPPPSEREFKPKVDIPKFTEDRKVSWVATRLRGFALIWWTEFLQQCLCQNLGQVTTWEQSEEVRIHRYLHGFRGDIRYDLVHVRINTLEEAYSFASESEKKMSYFSSMSSYKVTPIGPKRIVKCYSCGQEAHVQVNCPKKPVLTIDMETSQLETIEEGQGYTTEGILTPADKGLPMLMAHVSPIVESTHGNVFQQSATLYNPLASKTCPAHVVLDNGSSISLISRLVVDTLGLSTMIHRRPKKVHSFRDRDFEELAETVRVGVHMGDFCDYVLCHGRRVFTLRNQPLHKMSSHQIVLAKVGNNAYLPPHHRSDWRSKKTFNS</sequence>
<keyword evidence="8" id="KW-1185">Reference proteome</keyword>
<keyword evidence="4" id="KW-0862">Zinc</keyword>
<accession>A0A835HJT6</accession>